<dbReference type="InterPro" id="IPR004589">
    <property type="entry name" value="DNA_helicase_ATP-dep_RecQ"/>
</dbReference>
<comment type="similarity">
    <text evidence="1">Belongs to the helicase family. RecQ subfamily.</text>
</comment>
<sequence length="696" mass="76428">MMVGSCVTREQATVLLKQIASDSAQLRDDQWFAIDALVNQRSRLVVVQRTGWGKSAVYFIAAKLLRSQGCGTTVIVSPLLALMRNQVQAASRAGIVAATINSANVEQWESIQSQVEAGVVNVLLISPERLNHPEFRARMLPRLASSAGMVVVDEAHCISDWGHDFRPDYRRIRDVLAVLDPRTPVLATTATANDRVVADVRAQLGENTPVLRGGLGRESLFLSVVEVDDRTTWIASHLGDFAGSGIIYCLTVAAAEDLARALSAAGFQVGCYTGRTEAGERVELEAKLLSNEVKALVATSALGMGFDKPDLGFVIHHGCPSSPVSYYQHIGRAGRGTAHAQVVLLPGREDREIWEFFDHASFPDEDTVRKLLATLESASAPLSTPAVEKHVDLSRGRLEQALKVLDVEGAVSRVAQGWVRDESFPPFFYDSARFAQLQAMRRLEQQAMMEYVHLTSCRELFLRQQLDDATATSPCGRCDNCRQVFFDSSIDPSMRALIDTHRHTPGVEIAVRKRWPERSGALQALRGIRVLCRITDLGLGPKIREIFREHQWEPVSPWAKDPVLSATVNVLKNWNWDTRPSVVVGLSCADGARDQLVDRFASQVAHIGRLPYLGLLPLSTAATPVVAQNSVFRVRGLERLWDSAALSTFIPEDIPLGPILLITDQVDSGWSLTVASELLHEHTSREILGLGLAASH</sequence>
<dbReference type="PROSITE" id="PS51194">
    <property type="entry name" value="HELICASE_CTER"/>
    <property type="match status" value="1"/>
</dbReference>
<dbReference type="InterPro" id="IPR036388">
    <property type="entry name" value="WH-like_DNA-bd_sf"/>
</dbReference>
<protein>
    <recommendedName>
        <fullName evidence="9">DNA 3'-5' helicase</fullName>
        <ecNumber evidence="9">5.6.2.4</ecNumber>
    </recommendedName>
</protein>
<keyword evidence="7" id="KW-0413">Isomerase</keyword>
<comment type="catalytic activity">
    <reaction evidence="8">
        <text>Couples ATP hydrolysis with the unwinding of duplex DNA by translocating in the 3'-5' direction.</text>
        <dbReference type="EC" id="5.6.2.4"/>
    </reaction>
</comment>
<keyword evidence="2" id="KW-0547">Nucleotide-binding</keyword>
<dbReference type="PANTHER" id="PTHR13710">
    <property type="entry name" value="DNA HELICASE RECQ FAMILY MEMBER"/>
    <property type="match status" value="1"/>
</dbReference>
<dbReference type="Pfam" id="PF00270">
    <property type="entry name" value="DEAD"/>
    <property type="match status" value="1"/>
</dbReference>
<dbReference type="Proteomes" id="UP001183619">
    <property type="component" value="Unassembled WGS sequence"/>
</dbReference>
<dbReference type="InterPro" id="IPR014001">
    <property type="entry name" value="Helicase_ATP-bd"/>
</dbReference>
<evidence type="ECO:0000313" key="13">
    <source>
        <dbReference type="Proteomes" id="UP001183619"/>
    </source>
</evidence>
<dbReference type="Gene3D" id="3.40.50.300">
    <property type="entry name" value="P-loop containing nucleotide triphosphate hydrolases"/>
    <property type="match status" value="2"/>
</dbReference>
<dbReference type="InterPro" id="IPR011545">
    <property type="entry name" value="DEAD/DEAH_box_helicase_dom"/>
</dbReference>
<organism evidence="12 13">
    <name type="scientific">Corynebacterium felinum</name>
    <dbReference type="NCBI Taxonomy" id="131318"/>
    <lineage>
        <taxon>Bacteria</taxon>
        <taxon>Bacillati</taxon>
        <taxon>Actinomycetota</taxon>
        <taxon>Actinomycetes</taxon>
        <taxon>Mycobacteriales</taxon>
        <taxon>Corynebacteriaceae</taxon>
        <taxon>Corynebacterium</taxon>
    </lineage>
</organism>
<evidence type="ECO:0000256" key="8">
    <source>
        <dbReference type="ARBA" id="ARBA00034617"/>
    </source>
</evidence>
<evidence type="ECO:0000313" key="12">
    <source>
        <dbReference type="EMBL" id="MDR7355378.1"/>
    </source>
</evidence>
<feature type="domain" description="Helicase C-terminal" evidence="11">
    <location>
        <begin position="226"/>
        <end position="383"/>
    </location>
</feature>
<dbReference type="RefSeq" id="WP_277105469.1">
    <property type="nucleotide sequence ID" value="NZ_BAAAJS010000078.1"/>
</dbReference>
<evidence type="ECO:0000259" key="11">
    <source>
        <dbReference type="PROSITE" id="PS51194"/>
    </source>
</evidence>
<dbReference type="SMART" id="SM00490">
    <property type="entry name" value="HELICc"/>
    <property type="match status" value="1"/>
</dbReference>
<keyword evidence="13" id="KW-1185">Reference proteome</keyword>
<accession>A0ABU2BCA6</accession>
<dbReference type="SMART" id="SM00487">
    <property type="entry name" value="DEXDc"/>
    <property type="match status" value="1"/>
</dbReference>
<comment type="caution">
    <text evidence="12">The sequence shown here is derived from an EMBL/GenBank/DDBJ whole genome shotgun (WGS) entry which is preliminary data.</text>
</comment>
<dbReference type="EMBL" id="JAVDYF010000001">
    <property type="protein sequence ID" value="MDR7355378.1"/>
    <property type="molecule type" value="Genomic_DNA"/>
</dbReference>
<dbReference type="InterPro" id="IPR001650">
    <property type="entry name" value="Helicase_C-like"/>
</dbReference>
<evidence type="ECO:0000256" key="4">
    <source>
        <dbReference type="ARBA" id="ARBA00022806"/>
    </source>
</evidence>
<keyword evidence="5" id="KW-0067">ATP-binding</keyword>
<dbReference type="Pfam" id="PF00271">
    <property type="entry name" value="Helicase_C"/>
    <property type="match status" value="1"/>
</dbReference>
<evidence type="ECO:0000259" key="10">
    <source>
        <dbReference type="PROSITE" id="PS51192"/>
    </source>
</evidence>
<name>A0ABU2BCA6_9CORY</name>
<keyword evidence="6" id="KW-0238">DNA-binding</keyword>
<evidence type="ECO:0000256" key="7">
    <source>
        <dbReference type="ARBA" id="ARBA00023235"/>
    </source>
</evidence>
<dbReference type="SUPFAM" id="SSF52540">
    <property type="entry name" value="P-loop containing nucleoside triphosphate hydrolases"/>
    <property type="match status" value="1"/>
</dbReference>
<evidence type="ECO:0000256" key="2">
    <source>
        <dbReference type="ARBA" id="ARBA00022741"/>
    </source>
</evidence>
<proteinExistence type="inferred from homology"/>
<evidence type="ECO:0000256" key="5">
    <source>
        <dbReference type="ARBA" id="ARBA00022840"/>
    </source>
</evidence>
<dbReference type="GO" id="GO:0003678">
    <property type="term" value="F:DNA helicase activity"/>
    <property type="evidence" value="ECO:0007669"/>
    <property type="project" value="UniProtKB-EC"/>
</dbReference>
<dbReference type="InterPro" id="IPR027417">
    <property type="entry name" value="P-loop_NTPase"/>
</dbReference>
<dbReference type="PANTHER" id="PTHR13710:SF105">
    <property type="entry name" value="ATP-DEPENDENT DNA HELICASE Q1"/>
    <property type="match status" value="1"/>
</dbReference>
<dbReference type="EC" id="5.6.2.4" evidence="9"/>
<keyword evidence="4 12" id="KW-0347">Helicase</keyword>
<dbReference type="PROSITE" id="PS51192">
    <property type="entry name" value="HELICASE_ATP_BIND_1"/>
    <property type="match status" value="1"/>
</dbReference>
<feature type="domain" description="Helicase ATP-binding" evidence="10">
    <location>
        <begin position="35"/>
        <end position="210"/>
    </location>
</feature>
<dbReference type="Gene3D" id="1.10.10.10">
    <property type="entry name" value="Winged helix-like DNA-binding domain superfamily/Winged helix DNA-binding domain"/>
    <property type="match status" value="1"/>
</dbReference>
<keyword evidence="3 12" id="KW-0378">Hydrolase</keyword>
<gene>
    <name evidence="12" type="ORF">J2S37_001916</name>
</gene>
<evidence type="ECO:0000256" key="6">
    <source>
        <dbReference type="ARBA" id="ARBA00023125"/>
    </source>
</evidence>
<reference evidence="12 13" key="1">
    <citation type="submission" date="2023-07" db="EMBL/GenBank/DDBJ databases">
        <title>Sequencing the genomes of 1000 actinobacteria strains.</title>
        <authorList>
            <person name="Klenk H.-P."/>
        </authorList>
    </citation>
    <scope>NUCLEOTIDE SEQUENCE [LARGE SCALE GENOMIC DNA]</scope>
    <source>
        <strain evidence="12 13">DSM 44508</strain>
    </source>
</reference>
<dbReference type="GO" id="GO:0016787">
    <property type="term" value="F:hydrolase activity"/>
    <property type="evidence" value="ECO:0007669"/>
    <property type="project" value="UniProtKB-KW"/>
</dbReference>
<evidence type="ECO:0000256" key="3">
    <source>
        <dbReference type="ARBA" id="ARBA00022801"/>
    </source>
</evidence>
<evidence type="ECO:0000256" key="1">
    <source>
        <dbReference type="ARBA" id="ARBA00005446"/>
    </source>
</evidence>
<dbReference type="NCBIfam" id="TIGR00614">
    <property type="entry name" value="recQ_fam"/>
    <property type="match status" value="1"/>
</dbReference>
<evidence type="ECO:0000256" key="9">
    <source>
        <dbReference type="ARBA" id="ARBA00034808"/>
    </source>
</evidence>